<evidence type="ECO:0000256" key="12">
    <source>
        <dbReference type="RuleBase" id="RU362128"/>
    </source>
</evidence>
<keyword evidence="8 12" id="KW-0256">Endoplasmic reticulum</keyword>
<evidence type="ECO:0000256" key="1">
    <source>
        <dbReference type="ARBA" id="ARBA00004240"/>
    </source>
</evidence>
<evidence type="ECO:0000256" key="8">
    <source>
        <dbReference type="ARBA" id="ARBA00022824"/>
    </source>
</evidence>
<evidence type="ECO:0000256" key="7">
    <source>
        <dbReference type="ARBA" id="ARBA00022679"/>
    </source>
</evidence>
<dbReference type="InterPro" id="IPR007235">
    <property type="entry name" value="Glyco_trans_28_C"/>
</dbReference>
<dbReference type="Pfam" id="PF04101">
    <property type="entry name" value="Glyco_tran_28_C"/>
    <property type="match status" value="1"/>
</dbReference>
<dbReference type="EC" id="2.4.1.141" evidence="4 12"/>
<evidence type="ECO:0000256" key="4">
    <source>
        <dbReference type="ARBA" id="ARBA00012614"/>
    </source>
</evidence>
<keyword evidence="15" id="KW-1185">Reference proteome</keyword>
<evidence type="ECO:0000256" key="9">
    <source>
        <dbReference type="ARBA" id="ARBA00024804"/>
    </source>
</evidence>
<keyword evidence="7 12" id="KW-0808">Transferase</keyword>
<evidence type="ECO:0000256" key="10">
    <source>
        <dbReference type="ARBA" id="ARBA00032061"/>
    </source>
</evidence>
<dbReference type="Proteomes" id="UP000077315">
    <property type="component" value="Unassembled WGS sequence"/>
</dbReference>
<evidence type="ECO:0000256" key="5">
    <source>
        <dbReference type="ARBA" id="ARBA00017468"/>
    </source>
</evidence>
<dbReference type="FunCoup" id="A0A162TGN1">
    <property type="interactions" value="138"/>
</dbReference>
<dbReference type="PANTHER" id="PTHR12867">
    <property type="entry name" value="GLYCOSYL TRANSFERASE-RELATED"/>
    <property type="match status" value="1"/>
</dbReference>
<evidence type="ECO:0000313" key="15">
    <source>
        <dbReference type="Proteomes" id="UP000077315"/>
    </source>
</evidence>
<dbReference type="InterPro" id="IPR039042">
    <property type="entry name" value="Alg13-like"/>
</dbReference>
<dbReference type="PANTHER" id="PTHR12867:SF6">
    <property type="entry name" value="N-ACETYLGLUCOSAMINYLDIPHOSPHODOLICHOL N-ACETYLGLUCOSAMINYLTRANSFERASE"/>
    <property type="match status" value="1"/>
</dbReference>
<evidence type="ECO:0000256" key="3">
    <source>
        <dbReference type="ARBA" id="ARBA00011198"/>
    </source>
</evidence>
<dbReference type="GO" id="GO:0004577">
    <property type="term" value="F:N-acetylglucosaminyldiphosphodolichol N-acetylglucosaminyltransferase activity"/>
    <property type="evidence" value="ECO:0007669"/>
    <property type="project" value="UniProtKB-EC"/>
</dbReference>
<dbReference type="STRING" id="763407.A0A162TGN1"/>
<dbReference type="InParanoid" id="A0A162TGN1"/>
<dbReference type="OrthoDB" id="20273at2759"/>
<evidence type="ECO:0000313" key="14">
    <source>
        <dbReference type="EMBL" id="OAD66993.1"/>
    </source>
</evidence>
<dbReference type="GO" id="GO:0005783">
    <property type="term" value="C:endoplasmic reticulum"/>
    <property type="evidence" value="ECO:0007669"/>
    <property type="project" value="UniProtKB-SubCell"/>
</dbReference>
<dbReference type="AlphaFoldDB" id="A0A162TGN1"/>
<dbReference type="VEuPathDB" id="FungiDB:PHYBLDRAFT_151932"/>
<comment type="catalytic activity">
    <reaction evidence="11">
        <text>an N-acetyl-alpha-D-glucosaminyl-diphospho-di-trans,poly-cis-dolichol + UDP-N-acetyl-alpha-D-glucosamine = an N,N'-diacetylchitobiosyl-diphospho-di-trans,poly-cis-dolichol + UDP + H(+)</text>
        <dbReference type="Rhea" id="RHEA:23380"/>
        <dbReference type="Rhea" id="RHEA-COMP:19507"/>
        <dbReference type="Rhea" id="RHEA-COMP:19510"/>
        <dbReference type="ChEBI" id="CHEBI:15378"/>
        <dbReference type="ChEBI" id="CHEBI:57269"/>
        <dbReference type="ChEBI" id="CHEBI:57705"/>
        <dbReference type="ChEBI" id="CHEBI:58223"/>
        <dbReference type="ChEBI" id="CHEBI:58427"/>
        <dbReference type="EC" id="2.4.1.141"/>
    </reaction>
</comment>
<gene>
    <name evidence="12" type="primary">ALG13</name>
    <name evidence="14" type="ORF">PHYBLDRAFT_151932</name>
</gene>
<comment type="subunit">
    <text evidence="3 12">Heterodimer with ALG14 to form a functional enzyme.</text>
</comment>
<name>A0A162TGN1_PHYB8</name>
<dbReference type="GeneID" id="28993697"/>
<feature type="domain" description="Glycosyl transferase family 28 C-terminal" evidence="13">
    <location>
        <begin position="3"/>
        <end position="151"/>
    </location>
</feature>
<keyword evidence="6 12" id="KW-0328">Glycosyltransferase</keyword>
<evidence type="ECO:0000256" key="2">
    <source>
        <dbReference type="ARBA" id="ARBA00006962"/>
    </source>
</evidence>
<dbReference type="Gene3D" id="3.40.50.2000">
    <property type="entry name" value="Glycogen Phosphorylase B"/>
    <property type="match status" value="1"/>
</dbReference>
<dbReference type="GO" id="GO:0006488">
    <property type="term" value="P:dolichol-linked oligosaccharide biosynthetic process"/>
    <property type="evidence" value="ECO:0007669"/>
    <property type="project" value="InterPro"/>
</dbReference>
<accession>A0A162TGN1</accession>
<comment type="similarity">
    <text evidence="2 12">Belongs to the glycosyltransferase 28 family.</text>
</comment>
<reference evidence="15" key="1">
    <citation type="submission" date="2015-06" db="EMBL/GenBank/DDBJ databases">
        <title>Expansion of signal transduction pathways in fungi by whole-genome duplication.</title>
        <authorList>
            <consortium name="DOE Joint Genome Institute"/>
            <person name="Corrochano L.M."/>
            <person name="Kuo A."/>
            <person name="Marcet-Houben M."/>
            <person name="Polaino S."/>
            <person name="Salamov A."/>
            <person name="Villalobos J.M."/>
            <person name="Alvarez M.I."/>
            <person name="Avalos J."/>
            <person name="Benito E.P."/>
            <person name="Benoit I."/>
            <person name="Burger G."/>
            <person name="Camino L.P."/>
            <person name="Canovas D."/>
            <person name="Cerda-Olmedo E."/>
            <person name="Cheng J.-F."/>
            <person name="Dominguez A."/>
            <person name="Elias M."/>
            <person name="Eslava A.P."/>
            <person name="Glaser F."/>
            <person name="Grimwood J."/>
            <person name="Gutierrez G."/>
            <person name="Heitman J."/>
            <person name="Henrissat B."/>
            <person name="Iturriaga E.A."/>
            <person name="Lang B.F."/>
            <person name="Lavin J.L."/>
            <person name="Lee S."/>
            <person name="Li W."/>
            <person name="Lindquist E."/>
            <person name="Lopez-Garcia S."/>
            <person name="Luque E.M."/>
            <person name="Marcos A.T."/>
            <person name="Martin J."/>
            <person name="McCluskey K."/>
            <person name="Medina H.R."/>
            <person name="Miralles-Duran A."/>
            <person name="Miyazaki A."/>
            <person name="Munoz-Torres E."/>
            <person name="Oguiza J.A."/>
            <person name="Ohm R."/>
            <person name="Olmedo M."/>
            <person name="Orejas M."/>
            <person name="Ortiz-Castellanos L."/>
            <person name="Pisabarro A.G."/>
            <person name="Rodriguez-Romero J."/>
            <person name="Ruiz-Herrera J."/>
            <person name="Ruiz-Vazquez R."/>
            <person name="Sanz C."/>
            <person name="Schackwitz W."/>
            <person name="Schmutz J."/>
            <person name="Shahriari M."/>
            <person name="Shelest E."/>
            <person name="Silva-Franco F."/>
            <person name="Soanes D."/>
            <person name="Syed K."/>
            <person name="Tagua V.G."/>
            <person name="Talbot N.J."/>
            <person name="Thon M."/>
            <person name="De vries R.P."/>
            <person name="Wiebenga A."/>
            <person name="Yadav J.S."/>
            <person name="Braun E.L."/>
            <person name="Baker S."/>
            <person name="Garre V."/>
            <person name="Horwitz B."/>
            <person name="Torres-Martinez S."/>
            <person name="Idnurm A."/>
            <person name="Herrera-Estrella A."/>
            <person name="Gabaldon T."/>
            <person name="Grigoriev I.V."/>
        </authorList>
    </citation>
    <scope>NUCLEOTIDE SEQUENCE [LARGE SCALE GENOMIC DNA]</scope>
    <source>
        <strain evidence="15">NRRL 1555(-)</strain>
    </source>
</reference>
<evidence type="ECO:0000256" key="11">
    <source>
        <dbReference type="ARBA" id="ARBA00048184"/>
    </source>
</evidence>
<dbReference type="RefSeq" id="XP_018285033.1">
    <property type="nucleotide sequence ID" value="XM_018432791.1"/>
</dbReference>
<dbReference type="EMBL" id="KV441026">
    <property type="protein sequence ID" value="OAD66993.1"/>
    <property type="molecule type" value="Genomic_DNA"/>
</dbReference>
<evidence type="ECO:0000259" key="13">
    <source>
        <dbReference type="Pfam" id="PF04101"/>
    </source>
</evidence>
<proteinExistence type="inferred from homology"/>
<evidence type="ECO:0000256" key="6">
    <source>
        <dbReference type="ARBA" id="ARBA00022676"/>
    </source>
</evidence>
<dbReference type="SUPFAM" id="SSF53756">
    <property type="entry name" value="UDP-Glycosyltransferase/glycogen phosphorylase"/>
    <property type="match status" value="1"/>
</dbReference>
<organism evidence="14 15">
    <name type="scientific">Phycomyces blakesleeanus (strain ATCC 8743b / DSM 1359 / FGSC 10004 / NBRC 33097 / NRRL 1555)</name>
    <dbReference type="NCBI Taxonomy" id="763407"/>
    <lineage>
        <taxon>Eukaryota</taxon>
        <taxon>Fungi</taxon>
        <taxon>Fungi incertae sedis</taxon>
        <taxon>Mucoromycota</taxon>
        <taxon>Mucoromycotina</taxon>
        <taxon>Mucoromycetes</taxon>
        <taxon>Mucorales</taxon>
        <taxon>Phycomycetaceae</taxon>
        <taxon>Phycomyces</taxon>
    </lineage>
</organism>
<comment type="subcellular location">
    <subcellularLocation>
        <location evidence="1 12">Endoplasmic reticulum</location>
    </subcellularLocation>
</comment>
<protein>
    <recommendedName>
        <fullName evidence="5 12">UDP-N-acetylglucosamine transferase subunit ALG13</fullName>
        <ecNumber evidence="4 12">2.4.1.141</ecNumber>
    </recommendedName>
    <alternativeName>
        <fullName evidence="10 12">Asparagine-linked glycosylation protein 13</fullName>
    </alternativeName>
</protein>
<comment type="function">
    <text evidence="9 12">Involved in protein N-glycosylation. Essential for the second step of the dolichol-linked oligosaccharide pathway.</text>
</comment>
<sequence length="167" mass="18502">MSIFVTVGSTGFDDLVEAATSASFLSFLEMRGYRNLVIQYGSSETIYSRTTFPTISNITVTGYSYKSSIEEDMKQADIIVSHAGSGTLLQALRLDNKKVVVVVNTSLMDNHQREIADVMESKNYVVATNPSNLSDAVETIQKRSIDKFPHANINHFGDLLDEFMGFL</sequence>